<comment type="caution">
    <text evidence="1">The sequence shown here is derived from an EMBL/GenBank/DDBJ whole genome shotgun (WGS) entry which is preliminary data.</text>
</comment>
<sequence>MNLRDRVRLFQIGTRLLTAPLLPTSEDAPQVPALPADWPQGMASDHGSLEVRRSILRPLCSLAARGHFPLGEMPIHELVIREELALQWPLFRLMLEDEGALLRWHPHLAWYQERVRRRGRLNAKRKLAKCMLTFRSLQNEGFRTDDGDPIMVYRSPRYLIRNGGSHRLAMLAAMGRQSVPVVVLDRHVILEDPDIPAPLRQRILELDPA</sequence>
<dbReference type="RefSeq" id="WP_346052525.1">
    <property type="nucleotide sequence ID" value="NZ_JAYGII010000029.1"/>
</dbReference>
<organism evidence="1 2">
    <name type="scientific">Natronospira elongata</name>
    <dbReference type="NCBI Taxonomy" id="3110268"/>
    <lineage>
        <taxon>Bacteria</taxon>
        <taxon>Pseudomonadati</taxon>
        <taxon>Pseudomonadota</taxon>
        <taxon>Gammaproteobacteria</taxon>
        <taxon>Natronospirales</taxon>
        <taxon>Natronospiraceae</taxon>
        <taxon>Natronospira</taxon>
    </lineage>
</organism>
<name>A0AAP6MNA6_9GAMM</name>
<accession>A0AAP6MNA6</accession>
<gene>
    <name evidence="1" type="ORF">VCB98_11025</name>
</gene>
<protein>
    <submittedName>
        <fullName evidence="1">Uncharacterized protein</fullName>
    </submittedName>
</protein>
<dbReference type="AlphaFoldDB" id="A0AAP6MNA6"/>
<dbReference type="Proteomes" id="UP001302316">
    <property type="component" value="Unassembled WGS sequence"/>
</dbReference>
<proteinExistence type="predicted"/>
<evidence type="ECO:0000313" key="1">
    <source>
        <dbReference type="EMBL" id="MEA5446351.1"/>
    </source>
</evidence>
<evidence type="ECO:0000313" key="2">
    <source>
        <dbReference type="Proteomes" id="UP001302316"/>
    </source>
</evidence>
<reference evidence="1 2" key="1">
    <citation type="submission" date="2023-12" db="EMBL/GenBank/DDBJ databases">
        <title>Whole-genome sequencing of halo(alkali)philic microorganisms from hypersaline lakes.</title>
        <authorList>
            <person name="Sorokin D.Y."/>
            <person name="Merkel A.Y."/>
            <person name="Messina E."/>
            <person name="Yakimov M."/>
        </authorList>
    </citation>
    <scope>NUCLEOTIDE SEQUENCE [LARGE SCALE GENOMIC DNA]</scope>
    <source>
        <strain evidence="1 2">AB-CW1</strain>
    </source>
</reference>
<keyword evidence="2" id="KW-1185">Reference proteome</keyword>
<dbReference type="EMBL" id="JAYGII010000029">
    <property type="protein sequence ID" value="MEA5446351.1"/>
    <property type="molecule type" value="Genomic_DNA"/>
</dbReference>